<proteinExistence type="predicted"/>
<organism evidence="2 3">
    <name type="scientific">Lentinus tigrinus ALCF2SS1-6</name>
    <dbReference type="NCBI Taxonomy" id="1328759"/>
    <lineage>
        <taxon>Eukaryota</taxon>
        <taxon>Fungi</taxon>
        <taxon>Dikarya</taxon>
        <taxon>Basidiomycota</taxon>
        <taxon>Agaricomycotina</taxon>
        <taxon>Agaricomycetes</taxon>
        <taxon>Polyporales</taxon>
        <taxon>Polyporaceae</taxon>
        <taxon>Lentinus</taxon>
    </lineage>
</organism>
<gene>
    <name evidence="2" type="ORF">L227DRAFT_299431</name>
</gene>
<name>A0A5C2RXE2_9APHY</name>
<evidence type="ECO:0000313" key="2">
    <source>
        <dbReference type="EMBL" id="RPD55721.1"/>
    </source>
</evidence>
<protein>
    <submittedName>
        <fullName evidence="2">Uncharacterized protein</fullName>
    </submittedName>
</protein>
<keyword evidence="3" id="KW-1185">Reference proteome</keyword>
<reference evidence="2" key="1">
    <citation type="journal article" date="2018" name="Genome Biol. Evol.">
        <title>Genomics and development of Lentinus tigrinus, a white-rot wood-decaying mushroom with dimorphic fruiting bodies.</title>
        <authorList>
            <person name="Wu B."/>
            <person name="Xu Z."/>
            <person name="Knudson A."/>
            <person name="Carlson A."/>
            <person name="Chen N."/>
            <person name="Kovaka S."/>
            <person name="LaButti K."/>
            <person name="Lipzen A."/>
            <person name="Pennachio C."/>
            <person name="Riley R."/>
            <person name="Schakwitz W."/>
            <person name="Umezawa K."/>
            <person name="Ohm R.A."/>
            <person name="Grigoriev I.V."/>
            <person name="Nagy L.G."/>
            <person name="Gibbons J."/>
            <person name="Hibbett D."/>
        </authorList>
    </citation>
    <scope>NUCLEOTIDE SEQUENCE [LARGE SCALE GENOMIC DNA]</scope>
    <source>
        <strain evidence="2">ALCF2SS1-6</strain>
    </source>
</reference>
<evidence type="ECO:0000256" key="1">
    <source>
        <dbReference type="SAM" id="SignalP"/>
    </source>
</evidence>
<dbReference type="EMBL" id="ML122293">
    <property type="protein sequence ID" value="RPD55721.1"/>
    <property type="molecule type" value="Genomic_DNA"/>
</dbReference>
<accession>A0A5C2RXE2</accession>
<evidence type="ECO:0000313" key="3">
    <source>
        <dbReference type="Proteomes" id="UP000313359"/>
    </source>
</evidence>
<sequence length="204" mass="22277">MGGRECAMAGECLPAVLLVLPVHTNICVTPSINVRRAVHIPEENLQGHRPSHTHDDRFNEVASCTPGEPAFKLLNHDDITSAWKTDWTTARIHSPSTAMDLEAPVGRLGVCPDAQELRKSHTDKGYALYRSMRHRDRAGREIGRVERSDCASGGAPGTTRRTWHIPDTIIPAGIPGVSVLGARKVHPTPYALRPTHPVSAWVQG</sequence>
<feature type="chain" id="PRO_5023114674" evidence="1">
    <location>
        <begin position="25"/>
        <end position="204"/>
    </location>
</feature>
<feature type="signal peptide" evidence="1">
    <location>
        <begin position="1"/>
        <end position="24"/>
    </location>
</feature>
<dbReference type="Proteomes" id="UP000313359">
    <property type="component" value="Unassembled WGS sequence"/>
</dbReference>
<keyword evidence="1" id="KW-0732">Signal</keyword>
<dbReference type="AlphaFoldDB" id="A0A5C2RXE2"/>